<organism evidence="2 3">
    <name type="scientific">Goodfellowiella coeruleoviolacea</name>
    <dbReference type="NCBI Taxonomy" id="334858"/>
    <lineage>
        <taxon>Bacteria</taxon>
        <taxon>Bacillati</taxon>
        <taxon>Actinomycetota</taxon>
        <taxon>Actinomycetes</taxon>
        <taxon>Pseudonocardiales</taxon>
        <taxon>Pseudonocardiaceae</taxon>
        <taxon>Goodfellowiella</taxon>
    </lineage>
</organism>
<reference evidence="2" key="1">
    <citation type="submission" date="2022-06" db="EMBL/GenBank/DDBJ databases">
        <title>Genomic Encyclopedia of Archaeal and Bacterial Type Strains, Phase II (KMG-II): from individual species to whole genera.</title>
        <authorList>
            <person name="Goeker M."/>
        </authorList>
    </citation>
    <scope>NUCLEOTIDE SEQUENCE</scope>
    <source>
        <strain evidence="2">DSM 43935</strain>
    </source>
</reference>
<dbReference type="RefSeq" id="WP_253779589.1">
    <property type="nucleotide sequence ID" value="NZ_JAMTCK010000022.1"/>
</dbReference>
<dbReference type="EMBL" id="JAMTCK010000022">
    <property type="protein sequence ID" value="MCP2169975.1"/>
    <property type="molecule type" value="Genomic_DNA"/>
</dbReference>
<evidence type="ECO:0000313" key="2">
    <source>
        <dbReference type="EMBL" id="MCP2169975.1"/>
    </source>
</evidence>
<name>A0AAE3GKS9_9PSEU</name>
<protein>
    <submittedName>
        <fullName evidence="2">Uncharacterized protein</fullName>
    </submittedName>
</protein>
<gene>
    <name evidence="2" type="ORF">LX83_006861</name>
</gene>
<dbReference type="AlphaFoldDB" id="A0AAE3GKS9"/>
<comment type="caution">
    <text evidence="2">The sequence shown here is derived from an EMBL/GenBank/DDBJ whole genome shotgun (WGS) entry which is preliminary data.</text>
</comment>
<accession>A0AAE3GKS9</accession>
<sequence length="269" mass="29192">MRWFGRRNRAGQQAERTRQAGRDGATGIGVHLPNPVEAAERFWRRWEDILPTVSAALGDREPHRVENLLCEAVAEIHPDLHFSIERGQFAVYALVLSGQEDPRLRPYTDAWIAAAPPDNTIWEFHDSVPPVPDPTGVAVNLAGHRLALADFRVVAQVDQAEGVVDVAVHHPLLRDLDEASRAAMTFLPLDATLGERLAGERLRRVETAENEPENTITLLELRDLVRELAGPAATSGRRPTFAAEPATEPGGATPGTGPAAAPDDDSAAS</sequence>
<dbReference type="Proteomes" id="UP001206128">
    <property type="component" value="Unassembled WGS sequence"/>
</dbReference>
<evidence type="ECO:0000256" key="1">
    <source>
        <dbReference type="SAM" id="MobiDB-lite"/>
    </source>
</evidence>
<keyword evidence="3" id="KW-1185">Reference proteome</keyword>
<proteinExistence type="predicted"/>
<feature type="region of interest" description="Disordered" evidence="1">
    <location>
        <begin position="1"/>
        <end position="30"/>
    </location>
</feature>
<evidence type="ECO:0000313" key="3">
    <source>
        <dbReference type="Proteomes" id="UP001206128"/>
    </source>
</evidence>
<feature type="compositionally biased region" description="Low complexity" evidence="1">
    <location>
        <begin position="242"/>
        <end position="261"/>
    </location>
</feature>
<feature type="region of interest" description="Disordered" evidence="1">
    <location>
        <begin position="230"/>
        <end position="269"/>
    </location>
</feature>